<dbReference type="Gene3D" id="1.10.630.10">
    <property type="entry name" value="Cytochrome P450"/>
    <property type="match status" value="1"/>
</dbReference>
<dbReference type="InterPro" id="IPR001128">
    <property type="entry name" value="Cyt_P450"/>
</dbReference>
<keyword evidence="4 8" id="KW-0479">Metal-binding</keyword>
<dbReference type="Proteomes" id="UP000245207">
    <property type="component" value="Unassembled WGS sequence"/>
</dbReference>
<keyword evidence="10" id="KW-1133">Transmembrane helix</keyword>
<dbReference type="GO" id="GO:0005506">
    <property type="term" value="F:iron ion binding"/>
    <property type="evidence" value="ECO:0007669"/>
    <property type="project" value="InterPro"/>
</dbReference>
<comment type="caution">
    <text evidence="11">The sequence shown here is derived from an EMBL/GenBank/DDBJ whole genome shotgun (WGS) entry which is preliminary data.</text>
</comment>
<dbReference type="GO" id="GO:0020037">
    <property type="term" value="F:heme binding"/>
    <property type="evidence" value="ECO:0007669"/>
    <property type="project" value="InterPro"/>
</dbReference>
<dbReference type="SUPFAM" id="SSF48264">
    <property type="entry name" value="Cytochrome P450"/>
    <property type="match status" value="1"/>
</dbReference>
<dbReference type="PRINTS" id="PR00385">
    <property type="entry name" value="P450"/>
</dbReference>
<keyword evidence="3 8" id="KW-0349">Heme</keyword>
<sequence length="533" mass="60221">MVQLNNHVSWWWDVMMSGNKDESYLLGLVITIVVAILAILWYKSSSSNAAPSLPPGPRSLPVVGFLPFLNSEPHKQFTKMAETYGPIFKVYLGSKLHIVVSSVELGKEMFRDQDENFSNRNSGIATSIISYGVQDLVWSDNNSTWRNLRKILVQEILSNKSLQETSSFRRDEVRKTIKDIFTKIGTNISIYELSFSTANVLTSMVWGNSSVEEAKGGKIEAEVRFSISKIFGLLAKPNVSDYIPSLAWLDLQGVARDMKTEFQTMDRVITRSINNRIESNSRRSKDAVQHEGKKDLLQVLLELNDQKTATSPSMTQIKALIMDIMIAGIDSSSTTLEWAMTEILKNSHVMNKIQEELANIVGVNNIVEESHLPKLQYLSATIKETLRLHPVGPWGLPRSPGQTCVVGGYTIPKGSTVFVNVWAIQRDPRYWDNPLEFNPDRFLPQEGTKPWDFKGTNMKYHPFGSGRRLCPAYPLADKMQTYILASLFHSFNWTLPKGEEHDLSDIFLGVNLKKKKPLILIPSQRLSDVSLYM</sequence>
<evidence type="ECO:0000256" key="8">
    <source>
        <dbReference type="PIRSR" id="PIRSR602401-1"/>
    </source>
</evidence>
<proteinExistence type="inferred from homology"/>
<name>A0A2U1L6S4_ARTAN</name>
<dbReference type="AlphaFoldDB" id="A0A2U1L6S4"/>
<accession>A0A2U1L6S4</accession>
<evidence type="ECO:0000256" key="4">
    <source>
        <dbReference type="ARBA" id="ARBA00022723"/>
    </source>
</evidence>
<keyword evidence="7 9" id="KW-0503">Monooxygenase</keyword>
<evidence type="ECO:0000313" key="12">
    <source>
        <dbReference type="Proteomes" id="UP000245207"/>
    </source>
</evidence>
<dbReference type="STRING" id="35608.A0A2U1L6S4"/>
<dbReference type="InterPro" id="IPR036396">
    <property type="entry name" value="Cyt_P450_sf"/>
</dbReference>
<evidence type="ECO:0000256" key="5">
    <source>
        <dbReference type="ARBA" id="ARBA00023002"/>
    </source>
</evidence>
<evidence type="ECO:0000256" key="1">
    <source>
        <dbReference type="ARBA" id="ARBA00001971"/>
    </source>
</evidence>
<evidence type="ECO:0000256" key="6">
    <source>
        <dbReference type="ARBA" id="ARBA00023004"/>
    </source>
</evidence>
<feature type="binding site" description="axial binding residue" evidence="8">
    <location>
        <position position="470"/>
    </location>
    <ligand>
        <name>heme</name>
        <dbReference type="ChEBI" id="CHEBI:30413"/>
    </ligand>
    <ligandPart>
        <name>Fe</name>
        <dbReference type="ChEBI" id="CHEBI:18248"/>
    </ligandPart>
</feature>
<keyword evidence="10" id="KW-0812">Transmembrane</keyword>
<feature type="transmembrane region" description="Helical" evidence="10">
    <location>
        <begin position="24"/>
        <end position="42"/>
    </location>
</feature>
<keyword evidence="12" id="KW-1185">Reference proteome</keyword>
<keyword evidence="6 8" id="KW-0408">Iron</keyword>
<dbReference type="PANTHER" id="PTHR47951">
    <property type="entry name" value="OS08G0547900 PROTEIN"/>
    <property type="match status" value="1"/>
</dbReference>
<dbReference type="InterPro" id="IPR017972">
    <property type="entry name" value="Cyt_P450_CS"/>
</dbReference>
<evidence type="ECO:0000313" key="11">
    <source>
        <dbReference type="EMBL" id="PWA44699.1"/>
    </source>
</evidence>
<evidence type="ECO:0000256" key="2">
    <source>
        <dbReference type="ARBA" id="ARBA00010617"/>
    </source>
</evidence>
<evidence type="ECO:0000256" key="10">
    <source>
        <dbReference type="SAM" id="Phobius"/>
    </source>
</evidence>
<dbReference type="PANTHER" id="PTHR47951:SF7">
    <property type="entry name" value="FLAVONOID 3',5'-HYDROXYLASE-LIKE ISOFORM X1"/>
    <property type="match status" value="1"/>
</dbReference>
<evidence type="ECO:0000256" key="3">
    <source>
        <dbReference type="ARBA" id="ARBA00022617"/>
    </source>
</evidence>
<dbReference type="GO" id="GO:0016705">
    <property type="term" value="F:oxidoreductase activity, acting on paired donors, with incorporation or reduction of molecular oxygen"/>
    <property type="evidence" value="ECO:0007669"/>
    <property type="project" value="InterPro"/>
</dbReference>
<comment type="similarity">
    <text evidence="2 9">Belongs to the cytochrome P450 family.</text>
</comment>
<dbReference type="GO" id="GO:0004497">
    <property type="term" value="F:monooxygenase activity"/>
    <property type="evidence" value="ECO:0007669"/>
    <property type="project" value="UniProtKB-KW"/>
</dbReference>
<evidence type="ECO:0000256" key="9">
    <source>
        <dbReference type="RuleBase" id="RU000461"/>
    </source>
</evidence>
<dbReference type="OrthoDB" id="2789670at2759"/>
<protein>
    <submittedName>
        <fullName evidence="11">Cytochrome P450</fullName>
    </submittedName>
</protein>
<keyword evidence="10" id="KW-0472">Membrane</keyword>
<keyword evidence="5 9" id="KW-0560">Oxidoreductase</keyword>
<gene>
    <name evidence="11" type="ORF">CTI12_AA524460</name>
</gene>
<evidence type="ECO:0000256" key="7">
    <source>
        <dbReference type="ARBA" id="ARBA00023033"/>
    </source>
</evidence>
<organism evidence="11 12">
    <name type="scientific">Artemisia annua</name>
    <name type="common">Sweet wormwood</name>
    <dbReference type="NCBI Taxonomy" id="35608"/>
    <lineage>
        <taxon>Eukaryota</taxon>
        <taxon>Viridiplantae</taxon>
        <taxon>Streptophyta</taxon>
        <taxon>Embryophyta</taxon>
        <taxon>Tracheophyta</taxon>
        <taxon>Spermatophyta</taxon>
        <taxon>Magnoliopsida</taxon>
        <taxon>eudicotyledons</taxon>
        <taxon>Gunneridae</taxon>
        <taxon>Pentapetalae</taxon>
        <taxon>asterids</taxon>
        <taxon>campanulids</taxon>
        <taxon>Asterales</taxon>
        <taxon>Asteraceae</taxon>
        <taxon>Asteroideae</taxon>
        <taxon>Anthemideae</taxon>
        <taxon>Artemisiinae</taxon>
        <taxon>Artemisia</taxon>
    </lineage>
</organism>
<dbReference type="EMBL" id="PKPP01011136">
    <property type="protein sequence ID" value="PWA44699.1"/>
    <property type="molecule type" value="Genomic_DNA"/>
</dbReference>
<dbReference type="Pfam" id="PF00067">
    <property type="entry name" value="p450"/>
    <property type="match status" value="1"/>
</dbReference>
<dbReference type="InterPro" id="IPR002401">
    <property type="entry name" value="Cyt_P450_E_grp-I"/>
</dbReference>
<reference evidence="11 12" key="1">
    <citation type="journal article" date="2018" name="Mol. Plant">
        <title>The genome of Artemisia annua provides insight into the evolution of Asteraceae family and artemisinin biosynthesis.</title>
        <authorList>
            <person name="Shen Q."/>
            <person name="Zhang L."/>
            <person name="Liao Z."/>
            <person name="Wang S."/>
            <person name="Yan T."/>
            <person name="Shi P."/>
            <person name="Liu M."/>
            <person name="Fu X."/>
            <person name="Pan Q."/>
            <person name="Wang Y."/>
            <person name="Lv Z."/>
            <person name="Lu X."/>
            <person name="Zhang F."/>
            <person name="Jiang W."/>
            <person name="Ma Y."/>
            <person name="Chen M."/>
            <person name="Hao X."/>
            <person name="Li L."/>
            <person name="Tang Y."/>
            <person name="Lv G."/>
            <person name="Zhou Y."/>
            <person name="Sun X."/>
            <person name="Brodelius P.E."/>
            <person name="Rose J.K.C."/>
            <person name="Tang K."/>
        </authorList>
    </citation>
    <scope>NUCLEOTIDE SEQUENCE [LARGE SCALE GENOMIC DNA]</scope>
    <source>
        <strain evidence="12">cv. Huhao1</strain>
        <tissue evidence="11">Leaf</tissue>
    </source>
</reference>
<comment type="cofactor">
    <cofactor evidence="1 8">
        <name>heme</name>
        <dbReference type="ChEBI" id="CHEBI:30413"/>
    </cofactor>
</comment>
<dbReference type="PRINTS" id="PR00463">
    <property type="entry name" value="EP450I"/>
</dbReference>
<dbReference type="FunFam" id="1.10.630.10:FF:000126">
    <property type="entry name" value="Predicted protein"/>
    <property type="match status" value="1"/>
</dbReference>
<dbReference type="PROSITE" id="PS00086">
    <property type="entry name" value="CYTOCHROME_P450"/>
    <property type="match status" value="1"/>
</dbReference>